<evidence type="ECO:0000259" key="7">
    <source>
        <dbReference type="Pfam" id="PF09335"/>
    </source>
</evidence>
<dbReference type="PANTHER" id="PTHR42709">
    <property type="entry name" value="ALKALINE PHOSPHATASE LIKE PROTEIN"/>
    <property type="match status" value="1"/>
</dbReference>
<keyword evidence="3 6" id="KW-0812">Transmembrane</keyword>
<dbReference type="PANTHER" id="PTHR42709:SF6">
    <property type="entry name" value="UNDECAPRENYL PHOSPHATE TRANSPORTER A"/>
    <property type="match status" value="1"/>
</dbReference>
<evidence type="ECO:0000256" key="2">
    <source>
        <dbReference type="ARBA" id="ARBA00022475"/>
    </source>
</evidence>
<dbReference type="GO" id="GO:0005886">
    <property type="term" value="C:plasma membrane"/>
    <property type="evidence" value="ECO:0007669"/>
    <property type="project" value="UniProtKB-SubCell"/>
</dbReference>
<dbReference type="AlphaFoldDB" id="A0A2M8F9B2"/>
<dbReference type="InterPro" id="IPR051311">
    <property type="entry name" value="DedA_domain"/>
</dbReference>
<reference evidence="9" key="1">
    <citation type="submission" date="2017-09" db="EMBL/GenBank/DDBJ databases">
        <title>Depth-based differentiation of microbial function through sediment-hosted aquifers and enrichment of novel symbionts in the deep terrestrial subsurface.</title>
        <authorList>
            <person name="Probst A.J."/>
            <person name="Ladd B."/>
            <person name="Jarett J.K."/>
            <person name="Geller-Mcgrath D.E."/>
            <person name="Sieber C.M.K."/>
            <person name="Emerson J.B."/>
            <person name="Anantharaman K."/>
            <person name="Thomas B.C."/>
            <person name="Malmstrom R."/>
            <person name="Stieglmeier M."/>
            <person name="Klingl A."/>
            <person name="Woyke T."/>
            <person name="Ryan C.M."/>
            <person name="Banfield J.F."/>
        </authorList>
    </citation>
    <scope>NUCLEOTIDE SEQUENCE [LARGE SCALE GENOMIC DNA]</scope>
</reference>
<evidence type="ECO:0000313" key="8">
    <source>
        <dbReference type="EMBL" id="PJC52259.1"/>
    </source>
</evidence>
<evidence type="ECO:0000256" key="4">
    <source>
        <dbReference type="ARBA" id="ARBA00022989"/>
    </source>
</evidence>
<dbReference type="EMBL" id="PFRH01000124">
    <property type="protein sequence ID" value="PJC52259.1"/>
    <property type="molecule type" value="Genomic_DNA"/>
</dbReference>
<keyword evidence="2" id="KW-1003">Cell membrane</keyword>
<gene>
    <name evidence="8" type="ORF">CO030_04025</name>
</gene>
<protein>
    <recommendedName>
        <fullName evidence="7">VTT domain-containing protein</fullName>
    </recommendedName>
</protein>
<keyword evidence="5 6" id="KW-0472">Membrane</keyword>
<organism evidence="8 9">
    <name type="scientific">Candidatus Magasanikbacteria bacterium CG_4_9_14_0_2_um_filter_42_11</name>
    <dbReference type="NCBI Taxonomy" id="1974643"/>
    <lineage>
        <taxon>Bacteria</taxon>
        <taxon>Candidatus Magasanikiibacteriota</taxon>
    </lineage>
</organism>
<evidence type="ECO:0000256" key="1">
    <source>
        <dbReference type="ARBA" id="ARBA00004651"/>
    </source>
</evidence>
<feature type="transmembrane region" description="Helical" evidence="6">
    <location>
        <begin position="12"/>
        <end position="36"/>
    </location>
</feature>
<feature type="transmembrane region" description="Helical" evidence="6">
    <location>
        <begin position="43"/>
        <end position="64"/>
    </location>
</feature>
<accession>A0A2M8F9B2</accession>
<evidence type="ECO:0000256" key="5">
    <source>
        <dbReference type="ARBA" id="ARBA00023136"/>
    </source>
</evidence>
<feature type="transmembrane region" description="Helical" evidence="6">
    <location>
        <begin position="166"/>
        <end position="185"/>
    </location>
</feature>
<evidence type="ECO:0000313" key="9">
    <source>
        <dbReference type="Proteomes" id="UP000231456"/>
    </source>
</evidence>
<feature type="transmembrane region" description="Helical" evidence="6">
    <location>
        <begin position="98"/>
        <end position="118"/>
    </location>
</feature>
<evidence type="ECO:0000256" key="6">
    <source>
        <dbReference type="SAM" id="Phobius"/>
    </source>
</evidence>
<proteinExistence type="predicted"/>
<dbReference type="Proteomes" id="UP000231456">
    <property type="component" value="Unassembled WGS sequence"/>
</dbReference>
<dbReference type="Pfam" id="PF09335">
    <property type="entry name" value="VTT_dom"/>
    <property type="match status" value="1"/>
</dbReference>
<feature type="domain" description="VTT" evidence="7">
    <location>
        <begin position="26"/>
        <end position="148"/>
    </location>
</feature>
<feature type="transmembrane region" description="Helical" evidence="6">
    <location>
        <begin position="125"/>
        <end position="146"/>
    </location>
</feature>
<dbReference type="InterPro" id="IPR032816">
    <property type="entry name" value="VTT_dom"/>
</dbReference>
<comment type="subcellular location">
    <subcellularLocation>
        <location evidence="1">Cell membrane</location>
        <topology evidence="1">Multi-pass membrane protein</topology>
    </subcellularLocation>
</comment>
<name>A0A2M8F9B2_9BACT</name>
<comment type="caution">
    <text evidence="8">The sequence shown here is derived from an EMBL/GenBank/DDBJ whole genome shotgun (WGS) entry which is preliminary data.</text>
</comment>
<keyword evidence="4 6" id="KW-1133">Transmembrane helix</keyword>
<evidence type="ECO:0000256" key="3">
    <source>
        <dbReference type="ARBA" id="ARBA00022692"/>
    </source>
</evidence>
<sequence>MDTHIITLLTTYQLPAIFFGAFFFGETIIITAAFLAGQGIWSIYTVFILAFLGTIISDSLWFLFGQSILHFLTRWKRGRKKVTELEKQEVPLKKHTPFFVLLFIKFLYGTRILTIIYLSSRKLNFLLFLFFDAIGTVLWLIVMIVIGWGISHGTYQWSPTLQRTEYVLSFLALALIGTHFLIVWISKKIPKK</sequence>